<feature type="domain" description="Neurotransmitter-gated ion-channel ligand-binding" evidence="2">
    <location>
        <begin position="176"/>
        <end position="253"/>
    </location>
</feature>
<feature type="transmembrane region" description="Helical" evidence="1">
    <location>
        <begin position="12"/>
        <end position="32"/>
    </location>
</feature>
<keyword evidence="1" id="KW-0812">Transmembrane</keyword>
<organism evidence="3 4">
    <name type="scientific">Romanomermis culicivorax</name>
    <name type="common">Nematode worm</name>
    <dbReference type="NCBI Taxonomy" id="13658"/>
    <lineage>
        <taxon>Eukaryota</taxon>
        <taxon>Metazoa</taxon>
        <taxon>Ecdysozoa</taxon>
        <taxon>Nematoda</taxon>
        <taxon>Enoplea</taxon>
        <taxon>Dorylaimia</taxon>
        <taxon>Mermithida</taxon>
        <taxon>Mermithoidea</taxon>
        <taxon>Mermithidae</taxon>
        <taxon>Romanomermis</taxon>
    </lineage>
</organism>
<name>A0A915IDL9_ROMCU</name>
<dbReference type="Proteomes" id="UP000887565">
    <property type="component" value="Unplaced"/>
</dbReference>
<evidence type="ECO:0000313" key="4">
    <source>
        <dbReference type="WBParaSite" id="nRc.2.0.1.t12294-RA"/>
    </source>
</evidence>
<dbReference type="WBParaSite" id="nRc.2.0.1.t12294-RA">
    <property type="protein sequence ID" value="nRc.2.0.1.t12294-RA"/>
    <property type="gene ID" value="nRc.2.0.1.g12294"/>
</dbReference>
<dbReference type="AlphaFoldDB" id="A0A915IDL9"/>
<dbReference type="InterPro" id="IPR006201">
    <property type="entry name" value="Neur_channel"/>
</dbReference>
<evidence type="ECO:0000256" key="1">
    <source>
        <dbReference type="SAM" id="Phobius"/>
    </source>
</evidence>
<feature type="domain" description="Neurotransmitter-gated ion-channel ligand-binding" evidence="2">
    <location>
        <begin position="50"/>
        <end position="171"/>
    </location>
</feature>
<dbReference type="InterPro" id="IPR036734">
    <property type="entry name" value="Neur_chan_lig-bd_sf"/>
</dbReference>
<dbReference type="GO" id="GO:0016020">
    <property type="term" value="C:membrane"/>
    <property type="evidence" value="ECO:0007669"/>
    <property type="project" value="InterPro"/>
</dbReference>
<sequence length="267" mass="31079">MKRVRRKVISDAALIIISINLISWFGLGLAIIQDLELDSTGRSELSRNITRILNDLVHKEKYDKRLRPNYGGPPVEVGITIFVSSISAVSEVEMDFTLDIYLRQMWTDNRLAFTGVSRTHITIDVEYMKSIWVPDTFFPNEKKSFFHTTTTHNSFLRISNTGKITTSQSGILYFLQDYTVDFYLRQMWRDPRLRFSTRVDKLTVGWEYVKDIWVPDTFFPNEKKSDFHTATTHNSFLRISQTGDIFTSHRYRVVAEFPPGSKACSYM</sequence>
<dbReference type="SUPFAM" id="SSF63712">
    <property type="entry name" value="Nicotinic receptor ligand binding domain-like"/>
    <property type="match status" value="2"/>
</dbReference>
<dbReference type="Gene3D" id="2.70.170.10">
    <property type="entry name" value="Neurotransmitter-gated ion-channel ligand-binding domain"/>
    <property type="match status" value="2"/>
</dbReference>
<accession>A0A915IDL9</accession>
<dbReference type="GO" id="GO:0005230">
    <property type="term" value="F:extracellular ligand-gated monoatomic ion channel activity"/>
    <property type="evidence" value="ECO:0007669"/>
    <property type="project" value="InterPro"/>
</dbReference>
<proteinExistence type="predicted"/>
<evidence type="ECO:0000313" key="3">
    <source>
        <dbReference type="Proteomes" id="UP000887565"/>
    </source>
</evidence>
<keyword evidence="1" id="KW-1133">Transmembrane helix</keyword>
<dbReference type="GO" id="GO:0004888">
    <property type="term" value="F:transmembrane signaling receptor activity"/>
    <property type="evidence" value="ECO:0007669"/>
    <property type="project" value="InterPro"/>
</dbReference>
<dbReference type="InterPro" id="IPR006202">
    <property type="entry name" value="Neur_chan_lig-bd"/>
</dbReference>
<dbReference type="PANTHER" id="PTHR18945">
    <property type="entry name" value="NEUROTRANSMITTER GATED ION CHANNEL"/>
    <property type="match status" value="1"/>
</dbReference>
<dbReference type="Pfam" id="PF02931">
    <property type="entry name" value="Neur_chan_LBD"/>
    <property type="match status" value="2"/>
</dbReference>
<keyword evidence="1" id="KW-0472">Membrane</keyword>
<keyword evidence="3" id="KW-1185">Reference proteome</keyword>
<protein>
    <submittedName>
        <fullName evidence="4">Neurotransmitter-gated ion-channel ligand-binding domain-containing protein</fullName>
    </submittedName>
</protein>
<reference evidence="4" key="1">
    <citation type="submission" date="2022-11" db="UniProtKB">
        <authorList>
            <consortium name="WormBaseParasite"/>
        </authorList>
    </citation>
    <scope>IDENTIFICATION</scope>
</reference>
<evidence type="ECO:0000259" key="2">
    <source>
        <dbReference type="Pfam" id="PF02931"/>
    </source>
</evidence>